<dbReference type="SUPFAM" id="SSF48403">
    <property type="entry name" value="Ankyrin repeat"/>
    <property type="match status" value="1"/>
</dbReference>
<dbReference type="Gene3D" id="1.25.40.20">
    <property type="entry name" value="Ankyrin repeat-containing domain"/>
    <property type="match status" value="1"/>
</dbReference>
<evidence type="ECO:0008006" key="4">
    <source>
        <dbReference type="Google" id="ProtNLM"/>
    </source>
</evidence>
<evidence type="ECO:0000313" key="2">
    <source>
        <dbReference type="EMBL" id="KAL2784289.1"/>
    </source>
</evidence>
<dbReference type="InterPro" id="IPR002110">
    <property type="entry name" value="Ankyrin_rpt"/>
</dbReference>
<organism evidence="2 3">
    <name type="scientific">Aspergillus keveii</name>
    <dbReference type="NCBI Taxonomy" id="714993"/>
    <lineage>
        <taxon>Eukaryota</taxon>
        <taxon>Fungi</taxon>
        <taxon>Dikarya</taxon>
        <taxon>Ascomycota</taxon>
        <taxon>Pezizomycotina</taxon>
        <taxon>Eurotiomycetes</taxon>
        <taxon>Eurotiomycetidae</taxon>
        <taxon>Eurotiales</taxon>
        <taxon>Aspergillaceae</taxon>
        <taxon>Aspergillus</taxon>
        <taxon>Aspergillus subgen. Nidulantes</taxon>
    </lineage>
</organism>
<sequence length="362" mass="39810">MSQVLGAPGGQVCVQAGLAYTLDWLLTQDLVQLANQTSRDGRSLLNVAAGLGDPAIITVLLKHGASLSQGHDTPWFLPFTRALVDGDSFNTAELLLPTSSEARKKLFQTPNGNGFTYFGTVLSAALQSMNIITLETIKALGAIGAIELVVAPKTGITVFDVFFGDKFTRRLRRDFSSLEHGIFELLLGMFRTHINDPLSLAPLSGGVRLLHVAVWKAKYGAVEVLLRYTELDVNGRTGPKHDTTAFDLAAYRKNSNLPEYVYKAGHREVAMFHKAMSGIITLLKAHGAKSGEVSDFTMNMLSLRESLDRKIVMAHRIPTTLGVNFERTMENVCSFLDQTVIENTEVLDTYHGNWPKKWEGRS</sequence>
<dbReference type="PROSITE" id="PS50088">
    <property type="entry name" value="ANK_REPEAT"/>
    <property type="match status" value="1"/>
</dbReference>
<keyword evidence="3" id="KW-1185">Reference proteome</keyword>
<dbReference type="Proteomes" id="UP001610563">
    <property type="component" value="Unassembled WGS sequence"/>
</dbReference>
<proteinExistence type="predicted"/>
<evidence type="ECO:0000313" key="3">
    <source>
        <dbReference type="Proteomes" id="UP001610563"/>
    </source>
</evidence>
<dbReference type="PROSITE" id="PS50297">
    <property type="entry name" value="ANK_REP_REGION"/>
    <property type="match status" value="1"/>
</dbReference>
<feature type="repeat" description="ANK" evidence="1">
    <location>
        <begin position="40"/>
        <end position="72"/>
    </location>
</feature>
<keyword evidence="1" id="KW-0040">ANK repeat</keyword>
<reference evidence="2 3" key="1">
    <citation type="submission" date="2024-07" db="EMBL/GenBank/DDBJ databases">
        <title>Section-level genome sequencing and comparative genomics of Aspergillus sections Usti and Cavernicolus.</title>
        <authorList>
            <consortium name="Lawrence Berkeley National Laboratory"/>
            <person name="Nybo J.L."/>
            <person name="Vesth T.C."/>
            <person name="Theobald S."/>
            <person name="Frisvad J.C."/>
            <person name="Larsen T.O."/>
            <person name="Kjaerboelling I."/>
            <person name="Rothschild-Mancinelli K."/>
            <person name="Lyhne E.K."/>
            <person name="Kogle M.E."/>
            <person name="Barry K."/>
            <person name="Clum A."/>
            <person name="Na H."/>
            <person name="Ledsgaard L."/>
            <person name="Lin J."/>
            <person name="Lipzen A."/>
            <person name="Kuo A."/>
            <person name="Riley R."/>
            <person name="Mondo S."/>
            <person name="Labutti K."/>
            <person name="Haridas S."/>
            <person name="Pangalinan J."/>
            <person name="Salamov A.A."/>
            <person name="Simmons B.A."/>
            <person name="Magnuson J.K."/>
            <person name="Chen J."/>
            <person name="Drula E."/>
            <person name="Henrissat B."/>
            <person name="Wiebenga A."/>
            <person name="Lubbers R.J."/>
            <person name="Gomes A.C."/>
            <person name="Makela M.R."/>
            <person name="Stajich J."/>
            <person name="Grigoriev I.V."/>
            <person name="Mortensen U.H."/>
            <person name="De Vries R.P."/>
            <person name="Baker S.E."/>
            <person name="Andersen M.R."/>
        </authorList>
    </citation>
    <scope>NUCLEOTIDE SEQUENCE [LARGE SCALE GENOMIC DNA]</scope>
    <source>
        <strain evidence="2 3">CBS 209.92</strain>
    </source>
</reference>
<accession>A0ABR4FM21</accession>
<gene>
    <name evidence="2" type="ORF">BJX66DRAFT_344161</name>
</gene>
<evidence type="ECO:0000256" key="1">
    <source>
        <dbReference type="PROSITE-ProRule" id="PRU00023"/>
    </source>
</evidence>
<name>A0ABR4FM21_9EURO</name>
<comment type="caution">
    <text evidence="2">The sequence shown here is derived from an EMBL/GenBank/DDBJ whole genome shotgun (WGS) entry which is preliminary data.</text>
</comment>
<protein>
    <recommendedName>
        <fullName evidence="4">Ankyrin repeat-containing protein</fullName>
    </recommendedName>
</protein>
<dbReference type="EMBL" id="JBFTWV010000185">
    <property type="protein sequence ID" value="KAL2784289.1"/>
    <property type="molecule type" value="Genomic_DNA"/>
</dbReference>
<dbReference type="InterPro" id="IPR036770">
    <property type="entry name" value="Ankyrin_rpt-contain_sf"/>
</dbReference>